<evidence type="ECO:0000313" key="2">
    <source>
        <dbReference type="EMBL" id="SEM05389.1"/>
    </source>
</evidence>
<feature type="transmembrane region" description="Helical" evidence="1">
    <location>
        <begin position="59"/>
        <end position="81"/>
    </location>
</feature>
<dbReference type="GeneID" id="83545319"/>
<evidence type="ECO:0000313" key="3">
    <source>
        <dbReference type="Proteomes" id="UP000198883"/>
    </source>
</evidence>
<feature type="transmembrane region" description="Helical" evidence="1">
    <location>
        <begin position="102"/>
        <end position="126"/>
    </location>
</feature>
<proteinExistence type="predicted"/>
<feature type="transmembrane region" description="Helical" evidence="1">
    <location>
        <begin position="28"/>
        <end position="47"/>
    </location>
</feature>
<keyword evidence="1" id="KW-0812">Transmembrane</keyword>
<gene>
    <name evidence="2" type="ORF">SAMN05444853_1049</name>
</gene>
<feature type="transmembrane region" description="Helical" evidence="1">
    <location>
        <begin position="151"/>
        <end position="171"/>
    </location>
</feature>
<keyword evidence="1" id="KW-0472">Membrane</keyword>
<keyword evidence="1" id="KW-1133">Transmembrane helix</keyword>
<reference evidence="3" key="1">
    <citation type="submission" date="2016-10" db="EMBL/GenBank/DDBJ databases">
        <authorList>
            <person name="Varghese N."/>
            <person name="Submissions S."/>
        </authorList>
    </citation>
    <scope>NUCLEOTIDE SEQUENCE [LARGE SCALE GENOMIC DNA]</scope>
    <source>
        <strain evidence="3">DSM 24204</strain>
    </source>
</reference>
<dbReference type="OrthoDB" id="6174628at2"/>
<protein>
    <submittedName>
        <fullName evidence="2">Uncharacterized protein</fullName>
    </submittedName>
</protein>
<accession>A0A1H7V8P9</accession>
<dbReference type="Proteomes" id="UP000198883">
    <property type="component" value="Unassembled WGS sequence"/>
</dbReference>
<name>A0A1H7V8P9_9PAST</name>
<evidence type="ECO:0000256" key="1">
    <source>
        <dbReference type="SAM" id="Phobius"/>
    </source>
</evidence>
<organism evidence="2 3">
    <name type="scientific">Phocoenobacter skyensis</name>
    <dbReference type="NCBI Taxonomy" id="97481"/>
    <lineage>
        <taxon>Bacteria</taxon>
        <taxon>Pseudomonadati</taxon>
        <taxon>Pseudomonadota</taxon>
        <taxon>Gammaproteobacteria</taxon>
        <taxon>Pasteurellales</taxon>
        <taxon>Pasteurellaceae</taxon>
        <taxon>Phocoenobacter</taxon>
    </lineage>
</organism>
<dbReference type="RefSeq" id="WP_090920559.1">
    <property type="nucleotide sequence ID" value="NZ_CP016180.1"/>
</dbReference>
<dbReference type="STRING" id="97481.SAMN05444853_1049"/>
<sequence>MSAKINILYIIKEHFCTLTDNKGKLSKIDILTFFVLPIFISVTFSFYEIGMTKDITSLIISFSSIIVSLLVSVLILVYSTYDNIEKNEDNISNLKRKVLAELFSNISYTILSGIILVVFCLILNFLQVNELQQFTYKITINGNGIDLVRYFYTPVIIFFLLQMLLTLLMTLKRLNIIFFART</sequence>
<dbReference type="AlphaFoldDB" id="A0A1H7V8P9"/>
<dbReference type="EMBL" id="FOBN01000004">
    <property type="protein sequence ID" value="SEM05389.1"/>
    <property type="molecule type" value="Genomic_DNA"/>
</dbReference>